<evidence type="ECO:0000313" key="3">
    <source>
        <dbReference type="Proteomes" id="UP000494105"/>
    </source>
</evidence>
<evidence type="ECO:0000256" key="1">
    <source>
        <dbReference type="SAM" id="Phobius"/>
    </source>
</evidence>
<name>A0A6S7EL27_9BURK</name>
<evidence type="ECO:0000313" key="2">
    <source>
        <dbReference type="EMBL" id="CAB3916934.1"/>
    </source>
</evidence>
<keyword evidence="1" id="KW-0812">Transmembrane</keyword>
<sequence length="260" mass="27779">MANKIAGSRLVGMTCTAIRQHARKMVASAPWSLCLFILTLPFAFLAFKSVGTIQYVFLMLALVNLLALARMTFAWTGVIAEADPTVQQPVRTGNAEARHLALVMLFVVVAGALLRASADIPLLLYFAMNGVGDSKFFAILFTVLGLLWIPTAYAGALCLPSLARAASVGEYGFGAMRRAMRFRRWPLAVALFALIVFAGFTKTMVAEVARRMTWSGVAYGLVGSLICVALIVIVTVMAAIAYRESSRHNAGPGGDAAVVG</sequence>
<feature type="transmembrane region" description="Helical" evidence="1">
    <location>
        <begin position="185"/>
        <end position="205"/>
    </location>
</feature>
<dbReference type="AlphaFoldDB" id="A0A6S7EL27"/>
<dbReference type="Proteomes" id="UP000494105">
    <property type="component" value="Unassembled WGS sequence"/>
</dbReference>
<reference evidence="2 3" key="1">
    <citation type="submission" date="2020-04" db="EMBL/GenBank/DDBJ databases">
        <authorList>
            <person name="De Canck E."/>
        </authorList>
    </citation>
    <scope>NUCLEOTIDE SEQUENCE [LARGE SCALE GENOMIC DNA]</scope>
    <source>
        <strain evidence="2 3">LMG 1861</strain>
    </source>
</reference>
<feature type="transmembrane region" description="Helical" evidence="1">
    <location>
        <begin position="217"/>
        <end position="242"/>
    </location>
</feature>
<feature type="transmembrane region" description="Helical" evidence="1">
    <location>
        <begin position="136"/>
        <end position="159"/>
    </location>
</feature>
<feature type="transmembrane region" description="Helical" evidence="1">
    <location>
        <begin position="99"/>
        <end position="116"/>
    </location>
</feature>
<keyword evidence="1" id="KW-1133">Transmembrane helix</keyword>
<proteinExistence type="predicted"/>
<gene>
    <name evidence="2" type="ORF">LMG1861_05142</name>
</gene>
<dbReference type="EMBL" id="CADILD010000004">
    <property type="protein sequence ID" value="CAB3916934.1"/>
    <property type="molecule type" value="Genomic_DNA"/>
</dbReference>
<keyword evidence="1" id="KW-0472">Membrane</keyword>
<protein>
    <submittedName>
        <fullName evidence="2">Uncharacterized protein</fullName>
    </submittedName>
</protein>
<feature type="transmembrane region" description="Helical" evidence="1">
    <location>
        <begin position="53"/>
        <end position="78"/>
    </location>
</feature>
<organism evidence="2 3">
    <name type="scientific">Achromobacter piechaudii</name>
    <dbReference type="NCBI Taxonomy" id="72556"/>
    <lineage>
        <taxon>Bacteria</taxon>
        <taxon>Pseudomonadati</taxon>
        <taxon>Pseudomonadota</taxon>
        <taxon>Betaproteobacteria</taxon>
        <taxon>Burkholderiales</taxon>
        <taxon>Alcaligenaceae</taxon>
        <taxon>Achromobacter</taxon>
    </lineage>
</organism>
<feature type="transmembrane region" description="Helical" evidence="1">
    <location>
        <begin position="29"/>
        <end position="47"/>
    </location>
</feature>
<accession>A0A6S7EL27</accession>